<evidence type="ECO:0008006" key="4">
    <source>
        <dbReference type="Google" id="ProtNLM"/>
    </source>
</evidence>
<evidence type="ECO:0000313" key="2">
    <source>
        <dbReference type="EMBL" id="PYH94002.1"/>
    </source>
</evidence>
<feature type="compositionally biased region" description="Low complexity" evidence="1">
    <location>
        <begin position="78"/>
        <end position="107"/>
    </location>
</feature>
<protein>
    <recommendedName>
        <fullName evidence="4">Flavin mononucleotide kinase 1</fullName>
    </recommendedName>
</protein>
<organism evidence="2 3">
    <name type="scientific">Aspergillus ellipticus CBS 707.79</name>
    <dbReference type="NCBI Taxonomy" id="1448320"/>
    <lineage>
        <taxon>Eukaryota</taxon>
        <taxon>Fungi</taxon>
        <taxon>Dikarya</taxon>
        <taxon>Ascomycota</taxon>
        <taxon>Pezizomycotina</taxon>
        <taxon>Eurotiomycetes</taxon>
        <taxon>Eurotiomycetidae</taxon>
        <taxon>Eurotiales</taxon>
        <taxon>Aspergillaceae</taxon>
        <taxon>Aspergillus</taxon>
        <taxon>Aspergillus subgen. Circumdati</taxon>
    </lineage>
</organism>
<feature type="compositionally biased region" description="Pro residues" evidence="1">
    <location>
        <begin position="108"/>
        <end position="126"/>
    </location>
</feature>
<accession>A0A319ESP7</accession>
<feature type="region of interest" description="Disordered" evidence="1">
    <location>
        <begin position="1"/>
        <end position="195"/>
    </location>
</feature>
<proteinExistence type="predicted"/>
<gene>
    <name evidence="2" type="ORF">BO71DRAFT_484143</name>
</gene>
<evidence type="ECO:0000313" key="3">
    <source>
        <dbReference type="Proteomes" id="UP000247810"/>
    </source>
</evidence>
<dbReference type="STRING" id="1448320.A0A319ESP7"/>
<reference evidence="2 3" key="1">
    <citation type="submission" date="2018-02" db="EMBL/GenBank/DDBJ databases">
        <title>The genomes of Aspergillus section Nigri reveals drivers in fungal speciation.</title>
        <authorList>
            <consortium name="DOE Joint Genome Institute"/>
            <person name="Vesth T.C."/>
            <person name="Nybo J."/>
            <person name="Theobald S."/>
            <person name="Brandl J."/>
            <person name="Frisvad J.C."/>
            <person name="Nielsen K.F."/>
            <person name="Lyhne E.K."/>
            <person name="Kogle M.E."/>
            <person name="Kuo A."/>
            <person name="Riley R."/>
            <person name="Clum A."/>
            <person name="Nolan M."/>
            <person name="Lipzen A."/>
            <person name="Salamov A."/>
            <person name="Henrissat B."/>
            <person name="Wiebenga A."/>
            <person name="De vries R.P."/>
            <person name="Grigoriev I.V."/>
            <person name="Mortensen U.H."/>
            <person name="Andersen M.R."/>
            <person name="Baker S.E."/>
        </authorList>
    </citation>
    <scope>NUCLEOTIDE SEQUENCE [LARGE SCALE GENOMIC DNA]</scope>
    <source>
        <strain evidence="2 3">CBS 707.79</strain>
    </source>
</reference>
<dbReference type="AlphaFoldDB" id="A0A319ESP7"/>
<feature type="compositionally biased region" description="Pro residues" evidence="1">
    <location>
        <begin position="178"/>
        <end position="191"/>
    </location>
</feature>
<name>A0A319ESP7_9EURO</name>
<dbReference type="OrthoDB" id="276388at2759"/>
<feature type="compositionally biased region" description="Pro residues" evidence="1">
    <location>
        <begin position="51"/>
        <end position="77"/>
    </location>
</feature>
<keyword evidence="3" id="KW-1185">Reference proteome</keyword>
<sequence length="674" mass="73206">MATDTRIKRKPVPQPSSDGTIRGVIAVSPSLTAEASRKEVPSQLRAGARPQPQPQTRPTPESRPGPPPSPLYRPLPPQLQSGPQLHQKGKQQQKQCRQQQQPQQQPQPQHPPHPPPPYAPRLPARPVPVRSVTAPNDHHHHNLYKELPLPPPPPPPRPLTPNPSTPPPPTVTRSTTQPLPPASNPSNPPTPSTAQKAYSSTLHFLSGLLTHPTTSTKSTTILRHSPAVIFYRGSTTTLTLSIFTSASTPLPPTRTLWLQSKGYTGKTGMRTKALLGLTSSWLDVTPTHAVQATQLDPVDERGWQRDIRKFQKKATGKARGHVLRETVVVRVPVEAGDGYFQVVVCGGPGKKGMLCSSPVVRVLSMSWNPSSVRGAGLKGLPLEVGALVMGMYVQTVAEGVVAPVTAAVKGRVEGWKPGGVKGVAAERLLDVEGGGARERVGEVFRGAGGSREGEVQMREMVLEEGPKEPFPVDFRARVEGELVEGRARVGKVSGAVVERYHGFFFGWARIEGSGEWQGVVVSIVYWDPAQQERVSPSRAMSKITTVRFVDEPVELSVQSRLQIRLMGFLRPDLPPPRGQSENELIAAREAAAEAAMLADACDVTHVQEILDHPAWAPDRPFAWGMNRTRGVENAKYQGQRLVENVPLHWVGVRAPAAEAKDKKIGVNGFCIVRG</sequence>
<feature type="compositionally biased region" description="Pro residues" evidence="1">
    <location>
        <begin position="148"/>
        <end position="170"/>
    </location>
</feature>
<evidence type="ECO:0000256" key="1">
    <source>
        <dbReference type="SAM" id="MobiDB-lite"/>
    </source>
</evidence>
<dbReference type="VEuPathDB" id="FungiDB:BO71DRAFT_484143"/>
<dbReference type="Proteomes" id="UP000247810">
    <property type="component" value="Unassembled WGS sequence"/>
</dbReference>
<dbReference type="EMBL" id="KZ825881">
    <property type="protein sequence ID" value="PYH94002.1"/>
    <property type="molecule type" value="Genomic_DNA"/>
</dbReference>